<dbReference type="EMBL" id="JAEPCM010000262">
    <property type="protein sequence ID" value="MCG7946235.1"/>
    <property type="molecule type" value="Genomic_DNA"/>
</dbReference>
<comment type="caution">
    <text evidence="1">The sequence shown here is derived from an EMBL/GenBank/DDBJ whole genome shotgun (WGS) entry which is preliminary data.</text>
</comment>
<reference evidence="1" key="1">
    <citation type="journal article" date="2021" name="Proc. Natl. Acad. Sci. U.S.A.">
        <title>Global biogeography of chemosynthetic symbionts reveals both localized and globally distributed symbiont groups. .</title>
        <authorList>
            <person name="Osvatic J.T."/>
            <person name="Wilkins L.G.E."/>
            <person name="Leibrecht L."/>
            <person name="Leray M."/>
            <person name="Zauner S."/>
            <person name="Polzin J."/>
            <person name="Camacho Y."/>
            <person name="Gros O."/>
            <person name="van Gils J.A."/>
            <person name="Eisen J.A."/>
            <person name="Petersen J.M."/>
            <person name="Yuen B."/>
        </authorList>
    </citation>
    <scope>NUCLEOTIDE SEQUENCE</scope>
    <source>
        <strain evidence="1">MAGclacostrist064TRANS</strain>
    </source>
</reference>
<evidence type="ECO:0000313" key="1">
    <source>
        <dbReference type="EMBL" id="MCG7946235.1"/>
    </source>
</evidence>
<name>A0A9E4N3A2_9GAMM</name>
<sequence length="397" mass="45323">MATYQQMGHHTQNLLFEPRLSRYTGAIISPVNASPEDAGKYINKIREELPDFDVLLDTQLYNPQSNRGQLSSWPYYPSEVDTADTTNLKWWDNVTNSVVQCASEQDVNGVCSPAILPKQYSVDYYSLLVQLGAKLADSLERNNVPSVRPLQTAIVKLNDLSSDAQALTIASVLTQSPIKEFYLVFEEDLPPRQETTDGDLIRGAMVLIGALQQAGINVLVAFCGSNMILWKSAGASSCATGKYFNLRRFTLNRFEDPSEGGRQLPYWFEEGLITFLRESDVMRLNQVEYLSDFSLSNPFGKEILTILEKKQQEPSLDLELEPWLGLGWRQFLYWFTETEHRIESGLDVHDLLLHAERLWLTLDDEQILMDEARNDGSWIRPWRRALIEYRKAFASSY</sequence>
<evidence type="ECO:0000313" key="2">
    <source>
        <dbReference type="Proteomes" id="UP000886667"/>
    </source>
</evidence>
<gene>
    <name evidence="1" type="ORF">JAZ07_07800</name>
</gene>
<accession>A0A9E4N3A2</accession>
<protein>
    <submittedName>
        <fullName evidence="1">Uncharacterized protein</fullName>
    </submittedName>
</protein>
<organism evidence="1 2">
    <name type="scientific">Candidatus Thiodiazotropha taylori</name>
    <dbReference type="NCBI Taxonomy" id="2792791"/>
    <lineage>
        <taxon>Bacteria</taxon>
        <taxon>Pseudomonadati</taxon>
        <taxon>Pseudomonadota</taxon>
        <taxon>Gammaproteobacteria</taxon>
        <taxon>Chromatiales</taxon>
        <taxon>Sedimenticolaceae</taxon>
        <taxon>Candidatus Thiodiazotropha</taxon>
    </lineage>
</organism>
<dbReference type="AlphaFoldDB" id="A0A9E4N3A2"/>
<dbReference type="Proteomes" id="UP000886667">
    <property type="component" value="Unassembled WGS sequence"/>
</dbReference>
<proteinExistence type="predicted"/>